<organism evidence="1">
    <name type="scientific">marine sediment metagenome</name>
    <dbReference type="NCBI Taxonomy" id="412755"/>
    <lineage>
        <taxon>unclassified sequences</taxon>
        <taxon>metagenomes</taxon>
        <taxon>ecological metagenomes</taxon>
    </lineage>
</organism>
<evidence type="ECO:0008006" key="2">
    <source>
        <dbReference type="Google" id="ProtNLM"/>
    </source>
</evidence>
<dbReference type="EMBL" id="BARU01026923">
    <property type="protein sequence ID" value="GAH68428.1"/>
    <property type="molecule type" value="Genomic_DNA"/>
</dbReference>
<feature type="non-terminal residue" evidence="1">
    <location>
        <position position="179"/>
    </location>
</feature>
<comment type="caution">
    <text evidence="1">The sequence shown here is derived from an EMBL/GenBank/DDBJ whole genome shotgun (WGS) entry which is preliminary data.</text>
</comment>
<protein>
    <recommendedName>
        <fullName evidence="2">Ig-like domain-containing protein</fullName>
    </recommendedName>
</protein>
<evidence type="ECO:0000313" key="1">
    <source>
        <dbReference type="EMBL" id="GAH68428.1"/>
    </source>
</evidence>
<sequence>MWVNQTCGGTIDITWQENSTGGWVTRQTNNSVPADTSHNWTFAQASSYSTKYWWRVYANASGCNVSATYHFTTVSNNVPVVSNPYPSNESTDVGLVVSIGVTVADADGHSMNITWCTNASGGWQQIGLNHTNIQGGTYYKIDAVNFEKYNTTYWWSVNVTDGFDWTNRTYSFTAEDEPD</sequence>
<accession>X1JF86</accession>
<reference evidence="1" key="1">
    <citation type="journal article" date="2014" name="Front. Microbiol.">
        <title>High frequency of phylogenetically diverse reductive dehalogenase-homologous genes in deep subseafloor sedimentary metagenomes.</title>
        <authorList>
            <person name="Kawai M."/>
            <person name="Futagami T."/>
            <person name="Toyoda A."/>
            <person name="Takaki Y."/>
            <person name="Nishi S."/>
            <person name="Hori S."/>
            <person name="Arai W."/>
            <person name="Tsubouchi T."/>
            <person name="Morono Y."/>
            <person name="Uchiyama I."/>
            <person name="Ito T."/>
            <person name="Fujiyama A."/>
            <person name="Inagaki F."/>
            <person name="Takami H."/>
        </authorList>
    </citation>
    <scope>NUCLEOTIDE SEQUENCE</scope>
    <source>
        <strain evidence="1">Expedition CK06-06</strain>
    </source>
</reference>
<name>X1JF86_9ZZZZ</name>
<dbReference type="AlphaFoldDB" id="X1JF86"/>
<proteinExistence type="predicted"/>
<gene>
    <name evidence="1" type="ORF">S03H2_43199</name>
</gene>